<keyword evidence="2" id="KW-1185">Reference proteome</keyword>
<sequence length="148" mass="17350">MKKLFYSVAFFFFMYTNLFSQSIAELKISSEELPKEYAMTKETQCKSVHACAFYKQTDLYSSFLGKVKSKEIQNFQSKKDSGSIMYFEFERDFEADEFLKGLLWGSQLPSKSHPEEFIAKGKFLIIYSFEKDSELKKLAQDKQKLLLN</sequence>
<comment type="caution">
    <text evidence="1">The sequence shown here is derived from an EMBL/GenBank/DDBJ whole genome shotgun (WGS) entry which is preliminary data.</text>
</comment>
<organism evidence="1 2">
    <name type="scientific">Flavobacterium sedimenticola</name>
    <dbReference type="NCBI Taxonomy" id="3043286"/>
    <lineage>
        <taxon>Bacteria</taxon>
        <taxon>Pseudomonadati</taxon>
        <taxon>Bacteroidota</taxon>
        <taxon>Flavobacteriia</taxon>
        <taxon>Flavobacteriales</taxon>
        <taxon>Flavobacteriaceae</taxon>
        <taxon>Flavobacterium</taxon>
    </lineage>
</organism>
<proteinExistence type="predicted"/>
<reference evidence="1 2" key="1">
    <citation type="submission" date="2023-05" db="EMBL/GenBank/DDBJ databases">
        <title>Flavobacterium sedimenti sp. nov., isolated from the sediment.</title>
        <authorList>
            <person name="Wu N."/>
        </authorList>
    </citation>
    <scope>NUCLEOTIDE SEQUENCE [LARGE SCALE GENOMIC DNA]</scope>
    <source>
        <strain evidence="1 2">YZ-48</strain>
    </source>
</reference>
<accession>A0ABT6XPH5</accession>
<evidence type="ECO:0000313" key="2">
    <source>
        <dbReference type="Proteomes" id="UP001230035"/>
    </source>
</evidence>
<dbReference type="RefSeq" id="WP_283238567.1">
    <property type="nucleotide sequence ID" value="NZ_JASGBP010000002.1"/>
</dbReference>
<dbReference type="Proteomes" id="UP001230035">
    <property type="component" value="Unassembled WGS sequence"/>
</dbReference>
<dbReference type="EMBL" id="JASGBP010000002">
    <property type="protein sequence ID" value="MDI9256882.1"/>
    <property type="molecule type" value="Genomic_DNA"/>
</dbReference>
<evidence type="ECO:0000313" key="1">
    <source>
        <dbReference type="EMBL" id="MDI9256882.1"/>
    </source>
</evidence>
<name>A0ABT6XPH5_9FLAO</name>
<protein>
    <submittedName>
        <fullName evidence="1">Uncharacterized protein</fullName>
    </submittedName>
</protein>
<gene>
    <name evidence="1" type="ORF">QHT84_05585</name>
</gene>